<dbReference type="Pfam" id="PF02491">
    <property type="entry name" value="SHS2_FTSA"/>
    <property type="match status" value="1"/>
</dbReference>
<dbReference type="CDD" id="cd24048">
    <property type="entry name" value="ASKHA_NBD_FtsA"/>
    <property type="match status" value="1"/>
</dbReference>
<dbReference type="FunFam" id="3.30.1490.110:FF:000003">
    <property type="entry name" value="Cell division protein FtsA"/>
    <property type="match status" value="1"/>
</dbReference>
<evidence type="ECO:0000256" key="4">
    <source>
        <dbReference type="ARBA" id="ARBA00023306"/>
    </source>
</evidence>
<keyword evidence="4 5" id="KW-0131">Cell cycle</keyword>
<comment type="similarity">
    <text evidence="5 6">Belongs to the FtsA/MreB family.</text>
</comment>
<dbReference type="OrthoDB" id="9768127at2"/>
<evidence type="ECO:0000313" key="9">
    <source>
        <dbReference type="EMBL" id="SCC04475.1"/>
    </source>
</evidence>
<keyword evidence="3 5" id="KW-0472">Membrane</keyword>
<dbReference type="EMBL" id="FMAU01000002">
    <property type="protein sequence ID" value="SCC04475.1"/>
    <property type="molecule type" value="Genomic_DNA"/>
</dbReference>
<dbReference type="GO" id="GO:0043093">
    <property type="term" value="P:FtsZ-dependent cytokinesis"/>
    <property type="evidence" value="ECO:0007669"/>
    <property type="project" value="UniProtKB-UniRule"/>
</dbReference>
<dbReference type="Gene3D" id="3.30.420.40">
    <property type="match status" value="2"/>
</dbReference>
<dbReference type="InterPro" id="IPR043129">
    <property type="entry name" value="ATPase_NBD"/>
</dbReference>
<protein>
    <recommendedName>
        <fullName evidence="5 6">Cell division protein FtsA</fullName>
    </recommendedName>
</protein>
<proteinExistence type="inferred from homology"/>
<dbReference type="InterPro" id="IPR003494">
    <property type="entry name" value="SHS2_FtsA"/>
</dbReference>
<comment type="function">
    <text evidence="5 6">Cell division protein that is involved in the assembly of the Z ring. May serve as a membrane anchor for the Z ring.</text>
</comment>
<reference evidence="10" key="1">
    <citation type="submission" date="2016-08" db="EMBL/GenBank/DDBJ databases">
        <authorList>
            <person name="Varghese N."/>
            <person name="Submissions Spin"/>
        </authorList>
    </citation>
    <scope>NUCLEOTIDE SEQUENCE [LARGE SCALE GENOMIC DNA]</scope>
    <source>
        <strain evidence="10">SGD-1123</strain>
    </source>
</reference>
<dbReference type="HAMAP" id="MF_02033">
    <property type="entry name" value="FtsA"/>
    <property type="match status" value="1"/>
</dbReference>
<gene>
    <name evidence="5" type="primary">ftsA</name>
    <name evidence="9" type="ORF">GA0061094_2065</name>
</gene>
<dbReference type="NCBIfam" id="TIGR01174">
    <property type="entry name" value="ftsA"/>
    <property type="match status" value="1"/>
</dbReference>
<dbReference type="GO" id="GO:0009898">
    <property type="term" value="C:cytoplasmic side of plasma membrane"/>
    <property type="evidence" value="ECO:0007669"/>
    <property type="project" value="UniProtKB-UniRule"/>
</dbReference>
<evidence type="ECO:0000256" key="2">
    <source>
        <dbReference type="ARBA" id="ARBA00022618"/>
    </source>
</evidence>
<evidence type="ECO:0000256" key="5">
    <source>
        <dbReference type="HAMAP-Rule" id="MF_02033"/>
    </source>
</evidence>
<dbReference type="InterPro" id="IPR021873">
    <property type="entry name" value="FtsA_C"/>
</dbReference>
<dbReference type="Pfam" id="PF14450">
    <property type="entry name" value="FtsA"/>
    <property type="match status" value="1"/>
</dbReference>
<keyword evidence="1 5" id="KW-1003">Cell membrane</keyword>
<comment type="subunit">
    <text evidence="5">Self-interacts. Interacts with FtsZ.</text>
</comment>
<evidence type="ECO:0000313" key="10">
    <source>
        <dbReference type="Proteomes" id="UP000181997"/>
    </source>
</evidence>
<dbReference type="PANTHER" id="PTHR32432:SF4">
    <property type="entry name" value="CELL DIVISION PROTEIN FTSA"/>
    <property type="match status" value="1"/>
</dbReference>
<dbReference type="Gene3D" id="3.30.1490.110">
    <property type="match status" value="1"/>
</dbReference>
<evidence type="ECO:0000256" key="7">
    <source>
        <dbReference type="SAM" id="MobiDB-lite"/>
    </source>
</evidence>
<dbReference type="Pfam" id="PF11983">
    <property type="entry name" value="FtsA_C"/>
    <property type="match status" value="1"/>
</dbReference>
<dbReference type="RefSeq" id="WP_032088925.1">
    <property type="nucleotide sequence ID" value="NZ_FMAU01000002.1"/>
</dbReference>
<evidence type="ECO:0000256" key="1">
    <source>
        <dbReference type="ARBA" id="ARBA00022475"/>
    </source>
</evidence>
<feature type="domain" description="SHS2" evidence="8">
    <location>
        <begin position="7"/>
        <end position="194"/>
    </location>
</feature>
<evidence type="ECO:0000259" key="8">
    <source>
        <dbReference type="SMART" id="SM00842"/>
    </source>
</evidence>
<keyword evidence="2 5" id="KW-0132">Cell division</keyword>
<dbReference type="AlphaFoldDB" id="A0A0V8HJ58"/>
<evidence type="ECO:0000256" key="3">
    <source>
        <dbReference type="ARBA" id="ARBA00023136"/>
    </source>
</evidence>
<evidence type="ECO:0000256" key="6">
    <source>
        <dbReference type="PIRNR" id="PIRNR003101"/>
    </source>
</evidence>
<comment type="subcellular location">
    <subcellularLocation>
        <location evidence="5">Cell membrane</location>
        <topology evidence="5">Peripheral membrane protein</topology>
        <orientation evidence="5">Cytoplasmic side</orientation>
    </subcellularLocation>
    <text evidence="5">Localizes to the Z ring in an FtsZ-dependent manner. Targeted to the membrane through a conserved C-terminal amphipathic helix.</text>
</comment>
<sequence>MNSNEIYVSLDIGTSTVKVIIGEMSNDSLNIIGVGNVESEGIRKGSIVDIDETVQTIKKAVEQAERMIGLSINQVIVGITGNHVSLQNCHGVVAVSSENREIGDEDVLRVMDAAQVVSIPPEREIINVIPRQFIVDGLDEITDPRGMIGVRLEMEGTIITGSKTILHNTLRCVEKAGLEIVDIVLQPLAAGSVALSKDEKNLGAALIDIGGGSTTIAVFEHGHLKATTVLPVGGEHITKDLSIGLRTSTEDAEKIKTKYGHAFYDHASEDEVFSVPIIGSDQHQQFNQLEISDIIEARLEEILDLISHELKRMGIRDLPGGYVLTGGVVNLPGVLELAQIVFQNRVRVAIPDYIGVREPQYTTAVGLIKYAQKNARLQGKTVSAEPVPVEASEKRQQPKQTNKKPKPAKVTEETHEDDKAMSKVKKFFGYFFE</sequence>
<dbReference type="SMART" id="SM00842">
    <property type="entry name" value="FtsA"/>
    <property type="match status" value="1"/>
</dbReference>
<feature type="region of interest" description="Disordered" evidence="7">
    <location>
        <begin position="381"/>
        <end position="417"/>
    </location>
</feature>
<dbReference type="Proteomes" id="UP000181997">
    <property type="component" value="Unassembled WGS sequence"/>
</dbReference>
<dbReference type="InterPro" id="IPR050696">
    <property type="entry name" value="FtsA/MreB"/>
</dbReference>
<dbReference type="InterPro" id="IPR020823">
    <property type="entry name" value="Cell_div_FtsA"/>
</dbReference>
<dbReference type="PIRSF" id="PIRSF003101">
    <property type="entry name" value="FtsA"/>
    <property type="match status" value="1"/>
</dbReference>
<accession>A0A0V8HJ58</accession>
<dbReference type="PANTHER" id="PTHR32432">
    <property type="entry name" value="CELL DIVISION PROTEIN FTSA-RELATED"/>
    <property type="match status" value="1"/>
</dbReference>
<organism evidence="9 10">
    <name type="scientific">[Bacillus] enclensis</name>
    <dbReference type="NCBI Taxonomy" id="1402860"/>
    <lineage>
        <taxon>Bacteria</taxon>
        <taxon>Bacillati</taxon>
        <taxon>Bacillota</taxon>
        <taxon>Bacilli</taxon>
        <taxon>Bacillales</taxon>
        <taxon>Bacillaceae</taxon>
        <taxon>Rossellomorea</taxon>
    </lineage>
</organism>
<dbReference type="GO" id="GO:0032153">
    <property type="term" value="C:cell division site"/>
    <property type="evidence" value="ECO:0007669"/>
    <property type="project" value="UniProtKB-UniRule"/>
</dbReference>
<keyword evidence="10" id="KW-1185">Reference proteome</keyword>
<dbReference type="SUPFAM" id="SSF53067">
    <property type="entry name" value="Actin-like ATPase domain"/>
    <property type="match status" value="2"/>
</dbReference>
<name>A0A0V8HJ58_9BACI</name>